<sequence length="206" mass="24749">MKLLFAIFPILISFHSYSQETVGYAITENNERIDFYQNVEKRSKLAYNHVISGDVSMTGQFIFYLDKKNEFRKIPQKKIKELNYGLKRFLTLPLSWSMDRIHEVIAENDKYLLTQYYFNGVNYLYVFDKSNMKYVEKKISHSYKVKKDSKNFERYIKPYFSNCPELLKKIKFNIENIKYRSNAAYKDNSEYADNYLFNSISNFQCK</sequence>
<feature type="signal peptide" evidence="1">
    <location>
        <begin position="1"/>
        <end position="18"/>
    </location>
</feature>
<evidence type="ECO:0000256" key="1">
    <source>
        <dbReference type="SAM" id="SignalP"/>
    </source>
</evidence>
<accession>A0ABQ1WIQ3</accession>
<keyword evidence="3" id="KW-1185">Reference proteome</keyword>
<evidence type="ECO:0000313" key="3">
    <source>
        <dbReference type="Proteomes" id="UP000605733"/>
    </source>
</evidence>
<protein>
    <submittedName>
        <fullName evidence="2">Uncharacterized protein</fullName>
    </submittedName>
</protein>
<dbReference type="RefSeq" id="WP_011710966.1">
    <property type="nucleotide sequence ID" value="NZ_BMIX01000002.1"/>
</dbReference>
<evidence type="ECO:0000313" key="2">
    <source>
        <dbReference type="EMBL" id="GGG31612.1"/>
    </source>
</evidence>
<feature type="chain" id="PRO_5046615020" evidence="1">
    <location>
        <begin position="19"/>
        <end position="206"/>
    </location>
</feature>
<organism evidence="2 3">
    <name type="scientific">Christiangramia forsetii</name>
    <dbReference type="NCBI Taxonomy" id="411153"/>
    <lineage>
        <taxon>Bacteria</taxon>
        <taxon>Pseudomonadati</taxon>
        <taxon>Bacteroidota</taxon>
        <taxon>Flavobacteriia</taxon>
        <taxon>Flavobacteriales</taxon>
        <taxon>Flavobacteriaceae</taxon>
        <taxon>Christiangramia</taxon>
    </lineage>
</organism>
<keyword evidence="1" id="KW-0732">Signal</keyword>
<comment type="caution">
    <text evidence="2">The sequence shown here is derived from an EMBL/GenBank/DDBJ whole genome shotgun (WGS) entry which is preliminary data.</text>
</comment>
<gene>
    <name evidence="2" type="ORF">GCM10011532_13890</name>
</gene>
<dbReference type="Proteomes" id="UP000605733">
    <property type="component" value="Unassembled WGS sequence"/>
</dbReference>
<proteinExistence type="predicted"/>
<dbReference type="EMBL" id="BMIX01000002">
    <property type="protein sequence ID" value="GGG31612.1"/>
    <property type="molecule type" value="Genomic_DNA"/>
</dbReference>
<name>A0ABQ1WIQ3_9FLAO</name>
<reference evidence="3" key="1">
    <citation type="journal article" date="2019" name="Int. J. Syst. Evol. Microbiol.">
        <title>The Global Catalogue of Microorganisms (GCM) 10K type strain sequencing project: providing services to taxonomists for standard genome sequencing and annotation.</title>
        <authorList>
            <consortium name="The Broad Institute Genomics Platform"/>
            <consortium name="The Broad Institute Genome Sequencing Center for Infectious Disease"/>
            <person name="Wu L."/>
            <person name="Ma J."/>
        </authorList>
    </citation>
    <scope>NUCLEOTIDE SEQUENCE [LARGE SCALE GENOMIC DNA]</scope>
    <source>
        <strain evidence="3">CGMCC 1.15422</strain>
    </source>
</reference>